<dbReference type="InterPro" id="IPR017896">
    <property type="entry name" value="4Fe4S_Fe-S-bd"/>
</dbReference>
<proteinExistence type="predicted"/>
<accession>A5CYX1</accession>
<dbReference type="InterPro" id="IPR007160">
    <property type="entry name" value="DUF362"/>
</dbReference>
<evidence type="ECO:0000313" key="2">
    <source>
        <dbReference type="EMBL" id="BAF60818.1"/>
    </source>
</evidence>
<dbReference type="PROSITE" id="PS51379">
    <property type="entry name" value="4FE4S_FER_2"/>
    <property type="match status" value="1"/>
</dbReference>
<dbReference type="Pfam" id="PF04015">
    <property type="entry name" value="DUF362"/>
    <property type="match status" value="1"/>
</dbReference>
<name>A5CYX1_PELTS</name>
<feature type="domain" description="4Fe-4S ferredoxin-type" evidence="1">
    <location>
        <begin position="201"/>
        <end position="235"/>
    </location>
</feature>
<keyword evidence="3" id="KW-1185">Reference proteome</keyword>
<dbReference type="EMBL" id="AP009389">
    <property type="protein sequence ID" value="BAF60818.1"/>
    <property type="molecule type" value="Genomic_DNA"/>
</dbReference>
<reference evidence="3" key="1">
    <citation type="journal article" date="2008" name="Genome Res.">
        <title>The genome of Pelotomaculum thermopropionicum reveals niche-associated evolution in anaerobic microbiota.</title>
        <authorList>
            <person name="Kosaka T."/>
            <person name="Kato S."/>
            <person name="Shimoyama T."/>
            <person name="Ishii S."/>
            <person name="Abe T."/>
            <person name="Watanabe K."/>
        </authorList>
    </citation>
    <scope>NUCLEOTIDE SEQUENCE [LARGE SCALE GENOMIC DNA]</scope>
    <source>
        <strain evidence="3">DSM 13744 / JCM 10971 / SI</strain>
    </source>
</reference>
<dbReference type="KEGG" id="pth:PTH_2637"/>
<gene>
    <name evidence="2" type="ordered locus">PTH_2637</name>
</gene>
<dbReference type="HOGENOM" id="CLU_046240_0_0_9"/>
<dbReference type="Gene3D" id="3.30.70.20">
    <property type="match status" value="1"/>
</dbReference>
<dbReference type="AlphaFoldDB" id="A5CYX1"/>
<dbReference type="eggNOG" id="COG2768">
    <property type="taxonomic scope" value="Bacteria"/>
</dbReference>
<sequence length="447" mass="48966">MGKSKVYFTPAGATNWVESTICKAKEMFYVAELDKCIKPGDTVAVKIHIGEWNRTACLRPEFVAAIVEEVQKCGGKPFVTDTTTLTYQLFNNRFDEVNELKGAYRHGFNPNSLGCPVIIADGFIGHDDIRVEIPDGNILKETYIARALASADACINLAHAKGHSITSFGGCIKNFGIGGQSKRGKYITHLAMWGDPADAIGYPLVNKDNCAGKSCKWYKFCEDGCPEGAISFDDKGLNFDFGKCRLCYSCQVTCMFTGESAIGFRDDYFPFAQIAMADAAKGVMSLFDPGKIGYMAYVIDVAPECDCFPWAGTYIVPDVGVLASKDIVAIDTAAVDLIDAAPIMPGSRVDQLGLKPGEDKFKAVNLVTPRIQLKAAQKIGMGTMDYELVTWEPVLSPDTIGKHQPFDRPGTFYLRKLYQKYGHVTKGTGAEPFKRVKLADANWKQFA</sequence>
<organism evidence="2 3">
    <name type="scientific">Pelotomaculum thermopropionicum (strain DSM 13744 / JCM 10971 / SI)</name>
    <dbReference type="NCBI Taxonomy" id="370438"/>
    <lineage>
        <taxon>Bacteria</taxon>
        <taxon>Bacillati</taxon>
        <taxon>Bacillota</taxon>
        <taxon>Clostridia</taxon>
        <taxon>Eubacteriales</taxon>
        <taxon>Desulfotomaculaceae</taxon>
        <taxon>Pelotomaculum</taxon>
    </lineage>
</organism>
<dbReference type="SUPFAM" id="SSF54862">
    <property type="entry name" value="4Fe-4S ferredoxins"/>
    <property type="match status" value="1"/>
</dbReference>
<evidence type="ECO:0000259" key="1">
    <source>
        <dbReference type="PROSITE" id="PS51379"/>
    </source>
</evidence>
<dbReference type="Proteomes" id="UP000006556">
    <property type="component" value="Chromosome"/>
</dbReference>
<protein>
    <submittedName>
        <fullName evidence="2">Uncharacterized Fe-S center protein</fullName>
    </submittedName>
</protein>
<dbReference type="STRING" id="370438.PTH_2637"/>
<evidence type="ECO:0000313" key="3">
    <source>
        <dbReference type="Proteomes" id="UP000006556"/>
    </source>
</evidence>